<dbReference type="GO" id="GO:0012505">
    <property type="term" value="C:endomembrane system"/>
    <property type="evidence" value="ECO:0007669"/>
    <property type="project" value="TreeGrafter"/>
</dbReference>
<feature type="domain" description="Cytochrome b5 heme-binding" evidence="4">
    <location>
        <begin position="93"/>
        <end position="175"/>
    </location>
</feature>
<organism evidence="5 6">
    <name type="scientific">[Torrubiella] hemipterigena</name>
    <dbReference type="NCBI Taxonomy" id="1531966"/>
    <lineage>
        <taxon>Eukaryota</taxon>
        <taxon>Fungi</taxon>
        <taxon>Dikarya</taxon>
        <taxon>Ascomycota</taxon>
        <taxon>Pezizomycotina</taxon>
        <taxon>Sordariomycetes</taxon>
        <taxon>Hypocreomycetidae</taxon>
        <taxon>Hypocreales</taxon>
        <taxon>Clavicipitaceae</taxon>
        <taxon>Clavicipitaceae incertae sedis</taxon>
        <taxon>'Torrubiella' clade</taxon>
    </lineage>
</organism>
<evidence type="ECO:0000256" key="3">
    <source>
        <dbReference type="SAM" id="Phobius"/>
    </source>
</evidence>
<feature type="compositionally biased region" description="Polar residues" evidence="2">
    <location>
        <begin position="16"/>
        <end position="28"/>
    </location>
</feature>
<keyword evidence="3" id="KW-0812">Transmembrane</keyword>
<dbReference type="FunFam" id="3.10.120.10:FF:000018">
    <property type="entry name" value="Heme/steroid binding domain protein, putative"/>
    <property type="match status" value="1"/>
</dbReference>
<evidence type="ECO:0000313" key="5">
    <source>
        <dbReference type="EMBL" id="CEJ79958.1"/>
    </source>
</evidence>
<comment type="similarity">
    <text evidence="1">Belongs to the cytochrome b5 family. MAPR subfamily.</text>
</comment>
<proteinExistence type="inferred from homology"/>
<dbReference type="InterPro" id="IPR036400">
    <property type="entry name" value="Cyt_B5-like_heme/steroid_sf"/>
</dbReference>
<keyword evidence="6" id="KW-1185">Reference proteome</keyword>
<dbReference type="InterPro" id="IPR001199">
    <property type="entry name" value="Cyt_B5-like_heme/steroid-bd"/>
</dbReference>
<dbReference type="Pfam" id="PF00173">
    <property type="entry name" value="Cyt-b5"/>
    <property type="match status" value="1"/>
</dbReference>
<accession>A0A0A1SIH9</accession>
<dbReference type="SUPFAM" id="SSF55856">
    <property type="entry name" value="Cytochrome b5-like heme/steroid binding domain"/>
    <property type="match status" value="1"/>
</dbReference>
<evidence type="ECO:0000313" key="6">
    <source>
        <dbReference type="Proteomes" id="UP000039046"/>
    </source>
</evidence>
<evidence type="ECO:0000259" key="4">
    <source>
        <dbReference type="SMART" id="SM01117"/>
    </source>
</evidence>
<dbReference type="Proteomes" id="UP000039046">
    <property type="component" value="Unassembled WGS sequence"/>
</dbReference>
<protein>
    <recommendedName>
        <fullName evidence="4">Cytochrome b5 heme-binding domain-containing protein</fullName>
    </recommendedName>
</protein>
<feature type="transmembrane region" description="Helical" evidence="3">
    <location>
        <begin position="43"/>
        <end position="62"/>
    </location>
</feature>
<keyword evidence="3" id="KW-1133">Transmembrane helix</keyword>
<evidence type="ECO:0000256" key="2">
    <source>
        <dbReference type="SAM" id="MobiDB-lite"/>
    </source>
</evidence>
<feature type="region of interest" description="Disordered" evidence="2">
    <location>
        <begin position="1"/>
        <end position="31"/>
    </location>
</feature>
<dbReference type="Gene3D" id="3.10.120.10">
    <property type="entry name" value="Cytochrome b5-like heme/steroid binding domain"/>
    <property type="match status" value="1"/>
</dbReference>
<dbReference type="PANTHER" id="PTHR10281">
    <property type="entry name" value="MEMBRANE-ASSOCIATED PROGESTERONE RECEPTOR COMPONENT-RELATED"/>
    <property type="match status" value="1"/>
</dbReference>
<dbReference type="OrthoDB" id="10257697at2759"/>
<dbReference type="GO" id="GO:0016020">
    <property type="term" value="C:membrane"/>
    <property type="evidence" value="ECO:0007669"/>
    <property type="project" value="TreeGrafter"/>
</dbReference>
<dbReference type="SMART" id="SM01117">
    <property type="entry name" value="Cyt-b5"/>
    <property type="match status" value="1"/>
</dbReference>
<evidence type="ECO:0000256" key="1">
    <source>
        <dbReference type="ARBA" id="ARBA00038357"/>
    </source>
</evidence>
<dbReference type="EMBL" id="CDHN01000001">
    <property type="protein sequence ID" value="CEJ79958.1"/>
    <property type="molecule type" value="Genomic_DNA"/>
</dbReference>
<dbReference type="PANTHER" id="PTHR10281:SF76">
    <property type="entry name" value="CALCUTTA CUP-RELATED"/>
    <property type="match status" value="1"/>
</dbReference>
<sequence length="253" mass="28909">MADSEVRQRKPAVAADTTTKTPAKSTSGKAREDDDETSWVIDIFRVLTFLLVASCGVSYLVSGGESYFWGMKHKPNYLQLRYWQTKFSGPQYLTLEELAKFNGKDESTPLYLAVNGTIYDVTEGRRMYGPGGSYNVFVGRDASRAFVTGCFKEDFTSDMRGAEKMFLPLDDPKIDAQWTTAEMAELKKQELEAAKQKVHEGLAHWASFFARNDKYQKIGYVKYPDGWPENEPIREPCEYAMKNRKPREPRQDK</sequence>
<dbReference type="AlphaFoldDB" id="A0A0A1SIH9"/>
<name>A0A0A1SIH9_9HYPO</name>
<reference evidence="5 6" key="1">
    <citation type="journal article" date="2015" name="Genome Announc.">
        <title>Draft Genome Sequence and Gene Annotation of the Entomopathogenic Fungus Verticillium hemipterigenum.</title>
        <authorList>
            <person name="Horn F."/>
            <person name="Habel A."/>
            <person name="Scharf D.H."/>
            <person name="Dworschak J."/>
            <person name="Brakhage A.A."/>
            <person name="Guthke R."/>
            <person name="Hertweck C."/>
            <person name="Linde J."/>
        </authorList>
    </citation>
    <scope>NUCLEOTIDE SEQUENCE [LARGE SCALE GENOMIC DNA]</scope>
</reference>
<keyword evidence="3" id="KW-0472">Membrane</keyword>
<dbReference type="InterPro" id="IPR050577">
    <property type="entry name" value="MAPR/NEUFC/NENF-like"/>
</dbReference>
<gene>
    <name evidence="5" type="ORF">VHEMI00169</name>
</gene>
<dbReference type="HOGENOM" id="CLU_070889_0_0_1"/>